<proteinExistence type="predicted"/>
<feature type="compositionally biased region" description="Basic residues" evidence="1">
    <location>
        <begin position="36"/>
        <end position="45"/>
    </location>
</feature>
<dbReference type="AlphaFoldDB" id="W7LNQ6"/>
<dbReference type="EMBL" id="CM000582">
    <property type="protein sequence ID" value="EWG41023.1"/>
    <property type="molecule type" value="Genomic_DNA"/>
</dbReference>
<reference evidence="2 3" key="1">
    <citation type="journal article" date="2010" name="Nature">
        <title>Comparative genomics reveals mobile pathogenicity chromosomes in Fusarium.</title>
        <authorList>
            <person name="Ma L.J."/>
            <person name="van der Does H.C."/>
            <person name="Borkovich K.A."/>
            <person name="Coleman J.J."/>
            <person name="Daboussi M.J."/>
            <person name="Di Pietro A."/>
            <person name="Dufresne M."/>
            <person name="Freitag M."/>
            <person name="Grabherr M."/>
            <person name="Henrissat B."/>
            <person name="Houterman P.M."/>
            <person name="Kang S."/>
            <person name="Shim W.B."/>
            <person name="Woloshuk C."/>
            <person name="Xie X."/>
            <person name="Xu J.R."/>
            <person name="Antoniw J."/>
            <person name="Baker S.E."/>
            <person name="Bluhm B.H."/>
            <person name="Breakspear A."/>
            <person name="Brown D.W."/>
            <person name="Butchko R.A."/>
            <person name="Chapman S."/>
            <person name="Coulson R."/>
            <person name="Coutinho P.M."/>
            <person name="Danchin E.G."/>
            <person name="Diener A."/>
            <person name="Gale L.R."/>
            <person name="Gardiner D.M."/>
            <person name="Goff S."/>
            <person name="Hammond-Kosack K.E."/>
            <person name="Hilburn K."/>
            <person name="Hua-Van A."/>
            <person name="Jonkers W."/>
            <person name="Kazan K."/>
            <person name="Kodira C.D."/>
            <person name="Koehrsen M."/>
            <person name="Kumar L."/>
            <person name="Lee Y.H."/>
            <person name="Li L."/>
            <person name="Manners J.M."/>
            <person name="Miranda-Saavedra D."/>
            <person name="Mukherjee M."/>
            <person name="Park G."/>
            <person name="Park J."/>
            <person name="Park S.Y."/>
            <person name="Proctor R.H."/>
            <person name="Regev A."/>
            <person name="Ruiz-Roldan M.C."/>
            <person name="Sain D."/>
            <person name="Sakthikumar S."/>
            <person name="Sykes S."/>
            <person name="Schwartz D.C."/>
            <person name="Turgeon B.G."/>
            <person name="Wapinski I."/>
            <person name="Yoder O."/>
            <person name="Young S."/>
            <person name="Zeng Q."/>
            <person name="Zhou S."/>
            <person name="Galagan J."/>
            <person name="Cuomo C.A."/>
            <person name="Kistler H.C."/>
            <person name="Rep M."/>
        </authorList>
    </citation>
    <scope>NUCLEOTIDE SEQUENCE [LARGE SCALE GENOMIC DNA]</scope>
    <source>
        <strain evidence="3">M3125 / FGSC 7600</strain>
    </source>
</reference>
<accession>W7LNQ6</accession>
<evidence type="ECO:0000313" key="3">
    <source>
        <dbReference type="Proteomes" id="UP000009096"/>
    </source>
</evidence>
<name>W7LNQ6_GIBM7</name>
<organism evidence="2 3">
    <name type="scientific">Gibberella moniliformis (strain M3125 / FGSC 7600)</name>
    <name type="common">Maize ear and stalk rot fungus</name>
    <name type="synonym">Fusarium verticillioides</name>
    <dbReference type="NCBI Taxonomy" id="334819"/>
    <lineage>
        <taxon>Eukaryota</taxon>
        <taxon>Fungi</taxon>
        <taxon>Dikarya</taxon>
        <taxon>Ascomycota</taxon>
        <taxon>Pezizomycotina</taxon>
        <taxon>Sordariomycetes</taxon>
        <taxon>Hypocreomycetidae</taxon>
        <taxon>Hypocreales</taxon>
        <taxon>Nectriaceae</taxon>
        <taxon>Fusarium</taxon>
        <taxon>Fusarium fujikuroi species complex</taxon>
    </lineage>
</organism>
<evidence type="ECO:0000256" key="1">
    <source>
        <dbReference type="SAM" id="MobiDB-lite"/>
    </source>
</evidence>
<feature type="compositionally biased region" description="Basic and acidic residues" evidence="1">
    <location>
        <begin position="51"/>
        <end position="60"/>
    </location>
</feature>
<feature type="compositionally biased region" description="Polar residues" evidence="1">
    <location>
        <begin position="90"/>
        <end position="102"/>
    </location>
</feature>
<protein>
    <submittedName>
        <fullName evidence="2">Uncharacterized protein</fullName>
    </submittedName>
</protein>
<feature type="compositionally biased region" description="Basic residues" evidence="1">
    <location>
        <begin position="1"/>
        <end position="24"/>
    </location>
</feature>
<dbReference type="KEGG" id="fvr:FVEG_15214"/>
<dbReference type="Proteomes" id="UP000009096">
    <property type="component" value="Chromosome 5"/>
</dbReference>
<dbReference type="GeneID" id="30072090"/>
<sequence length="102" mass="11527">MSRILAKQKQRPTCASRRRRRRISRASMPCPSPKVSRTRSTHTHGHTTNPCRDRQERDTPKASGPYARWPRPSLGIARANSSEGCEAEKSQTATVESLFHQS</sequence>
<feature type="region of interest" description="Disordered" evidence="1">
    <location>
        <begin position="1"/>
        <end position="102"/>
    </location>
</feature>
<dbReference type="VEuPathDB" id="FungiDB:FVEG_15214"/>
<gene>
    <name evidence="2" type="ORF">FVEG_15214</name>
</gene>
<dbReference type="RefSeq" id="XP_018747214.1">
    <property type="nucleotide sequence ID" value="XM_018904337.1"/>
</dbReference>
<keyword evidence="3" id="KW-1185">Reference proteome</keyword>
<evidence type="ECO:0000313" key="2">
    <source>
        <dbReference type="EMBL" id="EWG41023.1"/>
    </source>
</evidence>
<dbReference type="EMBL" id="DS022244">
    <property type="protein sequence ID" value="EWG41023.1"/>
    <property type="molecule type" value="Genomic_DNA"/>
</dbReference>